<evidence type="ECO:0000313" key="2">
    <source>
        <dbReference type="EMBL" id="KAF0899672.1"/>
    </source>
</evidence>
<feature type="compositionally biased region" description="Gly residues" evidence="1">
    <location>
        <begin position="34"/>
        <end position="43"/>
    </location>
</feature>
<protein>
    <submittedName>
        <fullName evidence="2">Uncharacterized protein</fullName>
    </submittedName>
</protein>
<dbReference type="AlphaFoldDB" id="A0A6G1CHK3"/>
<evidence type="ECO:0000256" key="1">
    <source>
        <dbReference type="SAM" id="MobiDB-lite"/>
    </source>
</evidence>
<keyword evidence="3" id="KW-1185">Reference proteome</keyword>
<name>A0A6G1CHK3_9ORYZ</name>
<sequence length="122" mass="12295">MAEDVESPRLSLGGDELESQGFGRDSSSGRADGGEGAENGAGGFRAAVTTTVAAAMPASTAPAPDPTAPPLARVPSGAAVREARTRAHHRIPTTAVAPPRAPSMLHKMELGGMTLVQILQAA</sequence>
<feature type="region of interest" description="Disordered" evidence="1">
    <location>
        <begin position="57"/>
        <end position="90"/>
    </location>
</feature>
<reference evidence="2 3" key="1">
    <citation type="submission" date="2019-11" db="EMBL/GenBank/DDBJ databases">
        <title>Whole genome sequence of Oryza granulata.</title>
        <authorList>
            <person name="Li W."/>
        </authorList>
    </citation>
    <scope>NUCLEOTIDE SEQUENCE [LARGE SCALE GENOMIC DNA]</scope>
    <source>
        <strain evidence="3">cv. Menghai</strain>
        <tissue evidence="2">Leaf</tissue>
    </source>
</reference>
<evidence type="ECO:0000313" key="3">
    <source>
        <dbReference type="Proteomes" id="UP000479710"/>
    </source>
</evidence>
<accession>A0A6G1CHK3</accession>
<gene>
    <name evidence="2" type="ORF">E2562_021370</name>
</gene>
<feature type="region of interest" description="Disordered" evidence="1">
    <location>
        <begin position="1"/>
        <end position="45"/>
    </location>
</feature>
<organism evidence="2 3">
    <name type="scientific">Oryza meyeriana var. granulata</name>
    <dbReference type="NCBI Taxonomy" id="110450"/>
    <lineage>
        <taxon>Eukaryota</taxon>
        <taxon>Viridiplantae</taxon>
        <taxon>Streptophyta</taxon>
        <taxon>Embryophyta</taxon>
        <taxon>Tracheophyta</taxon>
        <taxon>Spermatophyta</taxon>
        <taxon>Magnoliopsida</taxon>
        <taxon>Liliopsida</taxon>
        <taxon>Poales</taxon>
        <taxon>Poaceae</taxon>
        <taxon>BOP clade</taxon>
        <taxon>Oryzoideae</taxon>
        <taxon>Oryzeae</taxon>
        <taxon>Oryzinae</taxon>
        <taxon>Oryza</taxon>
        <taxon>Oryza meyeriana</taxon>
    </lineage>
</organism>
<dbReference type="EMBL" id="SPHZ02000009">
    <property type="protein sequence ID" value="KAF0899672.1"/>
    <property type="molecule type" value="Genomic_DNA"/>
</dbReference>
<dbReference type="Proteomes" id="UP000479710">
    <property type="component" value="Unassembled WGS sequence"/>
</dbReference>
<proteinExistence type="predicted"/>
<comment type="caution">
    <text evidence="2">The sequence shown here is derived from an EMBL/GenBank/DDBJ whole genome shotgun (WGS) entry which is preliminary data.</text>
</comment>